<dbReference type="EMBL" id="JACFYF010000284">
    <property type="protein sequence ID" value="MBA5764874.1"/>
    <property type="molecule type" value="Genomic_DNA"/>
</dbReference>
<reference evidence="2 3" key="1">
    <citation type="submission" date="2020-07" db="EMBL/GenBank/DDBJ databases">
        <title>Vibrio marinisediminis sp. nov., isolated from marine sediment.</title>
        <authorList>
            <person name="Ji X."/>
        </authorList>
    </citation>
    <scope>NUCLEOTIDE SEQUENCE [LARGE SCALE GENOMIC DNA]</scope>
    <source>
        <strain evidence="2 3">404</strain>
    </source>
</reference>
<dbReference type="Proteomes" id="UP000571701">
    <property type="component" value="Unassembled WGS sequence"/>
</dbReference>
<feature type="domain" description="CarD-like/TRCF RNAP-interacting" evidence="1">
    <location>
        <begin position="1"/>
        <end position="63"/>
    </location>
</feature>
<keyword evidence="3" id="KW-1185">Reference proteome</keyword>
<dbReference type="AlphaFoldDB" id="A0A7W2IVW4"/>
<evidence type="ECO:0000259" key="1">
    <source>
        <dbReference type="SMART" id="SM01058"/>
    </source>
</evidence>
<feature type="non-terminal residue" evidence="2">
    <location>
        <position position="1"/>
    </location>
</feature>
<comment type="caution">
    <text evidence="2">The sequence shown here is derived from an EMBL/GenBank/DDBJ whole genome shotgun (WGS) entry which is preliminary data.</text>
</comment>
<dbReference type="InterPro" id="IPR027417">
    <property type="entry name" value="P-loop_NTPase"/>
</dbReference>
<dbReference type="SMART" id="SM01058">
    <property type="entry name" value="CarD_TRCF"/>
    <property type="match status" value="1"/>
</dbReference>
<protein>
    <recommendedName>
        <fullName evidence="1">CarD-like/TRCF RNAP-interacting domain-containing protein</fullName>
    </recommendedName>
</protein>
<accession>A0A7W2IVW4</accession>
<feature type="non-terminal residue" evidence="2">
    <location>
        <position position="88"/>
    </location>
</feature>
<gene>
    <name evidence="2" type="ORF">H2O73_21225</name>
</gene>
<organism evidence="2 3">
    <name type="scientific">Vibrio marinisediminis</name>
    <dbReference type="NCBI Taxonomy" id="2758441"/>
    <lineage>
        <taxon>Bacteria</taxon>
        <taxon>Pseudomonadati</taxon>
        <taxon>Pseudomonadota</taxon>
        <taxon>Gammaproteobacteria</taxon>
        <taxon>Vibrionales</taxon>
        <taxon>Vibrionaceae</taxon>
        <taxon>Vibrio</taxon>
    </lineage>
</organism>
<name>A0A7W2IVW4_9VIBR</name>
<dbReference type="Gene3D" id="2.40.10.170">
    <property type="match status" value="1"/>
</dbReference>
<sequence length="88" mass="10346">LIYGERDILYLSIHSLHKITKFNGKDGKAPKVYKLGSKAWRTLKQKTKSRVKEIAFNLIQVYAKRKLEKGYQYNPDSYLQHELEASFL</sequence>
<proteinExistence type="predicted"/>
<evidence type="ECO:0000313" key="2">
    <source>
        <dbReference type="EMBL" id="MBA5764874.1"/>
    </source>
</evidence>
<dbReference type="InterPro" id="IPR003711">
    <property type="entry name" value="CarD-like/TRCF_RID"/>
</dbReference>
<dbReference type="Gene3D" id="3.40.50.300">
    <property type="entry name" value="P-loop containing nucleotide triphosphate hydrolases"/>
    <property type="match status" value="1"/>
</dbReference>
<evidence type="ECO:0000313" key="3">
    <source>
        <dbReference type="Proteomes" id="UP000571701"/>
    </source>
</evidence>